<keyword evidence="3 18" id="KW-0723">Serine/threonine-protein kinase</keyword>
<evidence type="ECO:0000256" key="20">
    <source>
        <dbReference type="SAM" id="SignalP"/>
    </source>
</evidence>
<evidence type="ECO:0000256" key="19">
    <source>
        <dbReference type="SAM" id="Phobius"/>
    </source>
</evidence>
<evidence type="ECO:0000259" key="22">
    <source>
        <dbReference type="PROSITE" id="PS50927"/>
    </source>
</evidence>
<evidence type="ECO:0000313" key="24">
    <source>
        <dbReference type="EMBL" id="KAK9946052.1"/>
    </source>
</evidence>
<dbReference type="PROSITE" id="PS50927">
    <property type="entry name" value="BULB_LECTIN"/>
    <property type="match status" value="1"/>
</dbReference>
<evidence type="ECO:0000256" key="1">
    <source>
        <dbReference type="ARBA" id="ARBA00004251"/>
    </source>
</evidence>
<dbReference type="InterPro" id="IPR001245">
    <property type="entry name" value="Ser-Thr/Tyr_kinase_cat_dom"/>
</dbReference>
<evidence type="ECO:0000256" key="12">
    <source>
        <dbReference type="ARBA" id="ARBA00023136"/>
    </source>
</evidence>
<dbReference type="InterPro" id="IPR001480">
    <property type="entry name" value="Bulb-type_lectin_dom"/>
</dbReference>
<evidence type="ECO:0000256" key="3">
    <source>
        <dbReference type="ARBA" id="ARBA00022527"/>
    </source>
</evidence>
<dbReference type="PIRSF" id="PIRSF000641">
    <property type="entry name" value="SRK"/>
    <property type="match status" value="1"/>
</dbReference>
<dbReference type="Gene3D" id="2.90.10.10">
    <property type="entry name" value="Bulb-type lectin domain"/>
    <property type="match status" value="1"/>
</dbReference>
<reference evidence="24 25" key="1">
    <citation type="journal article" date="2023" name="G3 (Bethesda)">
        <title>A chromosome-length genome assembly and annotation of blackberry (Rubus argutus, cv. 'Hillquist').</title>
        <authorList>
            <person name="Bruna T."/>
            <person name="Aryal R."/>
            <person name="Dudchenko O."/>
            <person name="Sargent D.J."/>
            <person name="Mead D."/>
            <person name="Buti M."/>
            <person name="Cavallini A."/>
            <person name="Hytonen T."/>
            <person name="Andres J."/>
            <person name="Pham M."/>
            <person name="Weisz D."/>
            <person name="Mascagni F."/>
            <person name="Usai G."/>
            <person name="Natali L."/>
            <person name="Bassil N."/>
            <person name="Fernandez G.E."/>
            <person name="Lomsadze A."/>
            <person name="Armour M."/>
            <person name="Olukolu B."/>
            <person name="Poorten T."/>
            <person name="Britton C."/>
            <person name="Davik J."/>
            <person name="Ashrafi H."/>
            <person name="Aiden E.L."/>
            <person name="Borodovsky M."/>
            <person name="Worthington M."/>
        </authorList>
    </citation>
    <scope>NUCLEOTIDE SEQUENCE [LARGE SCALE GENOMIC DNA]</scope>
    <source>
        <strain evidence="24">PI 553951</strain>
    </source>
</reference>
<keyword evidence="2" id="KW-1003">Cell membrane</keyword>
<dbReference type="InterPro" id="IPR036426">
    <property type="entry name" value="Bulb-type_lectin_dom_sf"/>
</dbReference>
<comment type="subcellular location">
    <subcellularLocation>
        <location evidence="1">Cell membrane</location>
        <topology evidence="1">Single-pass type I membrane protein</topology>
    </subcellularLocation>
</comment>
<keyword evidence="25" id="KW-1185">Reference proteome</keyword>
<evidence type="ECO:0000256" key="2">
    <source>
        <dbReference type="ARBA" id="ARBA00022475"/>
    </source>
</evidence>
<dbReference type="Proteomes" id="UP001457282">
    <property type="component" value="Unassembled WGS sequence"/>
</dbReference>
<organism evidence="24 25">
    <name type="scientific">Rubus argutus</name>
    <name type="common">Southern blackberry</name>
    <dbReference type="NCBI Taxonomy" id="59490"/>
    <lineage>
        <taxon>Eukaryota</taxon>
        <taxon>Viridiplantae</taxon>
        <taxon>Streptophyta</taxon>
        <taxon>Embryophyta</taxon>
        <taxon>Tracheophyta</taxon>
        <taxon>Spermatophyta</taxon>
        <taxon>Magnoliopsida</taxon>
        <taxon>eudicotyledons</taxon>
        <taxon>Gunneridae</taxon>
        <taxon>Pentapetalae</taxon>
        <taxon>rosids</taxon>
        <taxon>fabids</taxon>
        <taxon>Rosales</taxon>
        <taxon>Rosaceae</taxon>
        <taxon>Rosoideae</taxon>
        <taxon>Rosoideae incertae sedis</taxon>
        <taxon>Rubus</taxon>
    </lineage>
</organism>
<keyword evidence="5 19" id="KW-0812">Transmembrane</keyword>
<keyword evidence="4 18" id="KW-0808">Transferase</keyword>
<dbReference type="PANTHER" id="PTHR27002">
    <property type="entry name" value="RECEPTOR-LIKE SERINE/THREONINE-PROTEIN KINASE SD1-8"/>
    <property type="match status" value="1"/>
</dbReference>
<proteinExistence type="inferred from homology"/>
<evidence type="ECO:0000256" key="10">
    <source>
        <dbReference type="ARBA" id="ARBA00022840"/>
    </source>
</evidence>
<evidence type="ECO:0000256" key="16">
    <source>
        <dbReference type="ARBA" id="ARBA00047899"/>
    </source>
</evidence>
<keyword evidence="15" id="KW-0325">Glycoprotein</keyword>
<keyword evidence="13" id="KW-1015">Disulfide bond</keyword>
<evidence type="ECO:0000256" key="8">
    <source>
        <dbReference type="ARBA" id="ARBA00022741"/>
    </source>
</evidence>
<evidence type="ECO:0000256" key="17">
    <source>
        <dbReference type="ARBA" id="ARBA00048679"/>
    </source>
</evidence>
<evidence type="ECO:0000256" key="13">
    <source>
        <dbReference type="ARBA" id="ARBA00023157"/>
    </source>
</evidence>
<dbReference type="Pfam" id="PF08276">
    <property type="entry name" value="PAN_2"/>
    <property type="match status" value="1"/>
</dbReference>
<comment type="similarity">
    <text evidence="18">Belongs to the protein kinase superfamily. Ser/Thr protein kinase family.</text>
</comment>
<dbReference type="InterPro" id="IPR000719">
    <property type="entry name" value="Prot_kinase_dom"/>
</dbReference>
<feature type="signal peptide" evidence="20">
    <location>
        <begin position="1"/>
        <end position="22"/>
    </location>
</feature>
<evidence type="ECO:0000256" key="11">
    <source>
        <dbReference type="ARBA" id="ARBA00022989"/>
    </source>
</evidence>
<accession>A0AAW1YDX1</accession>
<feature type="domain" description="Bulb-type lectin" evidence="22">
    <location>
        <begin position="24"/>
        <end position="144"/>
    </location>
</feature>
<dbReference type="InterPro" id="IPR024171">
    <property type="entry name" value="SRK-like_kinase"/>
</dbReference>
<feature type="transmembrane region" description="Helical" evidence="19">
    <location>
        <begin position="391"/>
        <end position="413"/>
    </location>
</feature>
<evidence type="ECO:0000256" key="6">
    <source>
        <dbReference type="ARBA" id="ARBA00022729"/>
    </source>
</evidence>
<keyword evidence="10 18" id="KW-0067">ATP-binding</keyword>
<dbReference type="PROSITE" id="PS50948">
    <property type="entry name" value="PAN"/>
    <property type="match status" value="1"/>
</dbReference>
<evidence type="ECO:0000259" key="21">
    <source>
        <dbReference type="PROSITE" id="PS50011"/>
    </source>
</evidence>
<dbReference type="EMBL" id="JBEDUW010000002">
    <property type="protein sequence ID" value="KAK9946052.1"/>
    <property type="molecule type" value="Genomic_DNA"/>
</dbReference>
<feature type="chain" id="PRO_5043957346" description="Receptor-like serine/threonine-protein kinase" evidence="20">
    <location>
        <begin position="23"/>
        <end position="804"/>
    </location>
</feature>
<dbReference type="FunFam" id="3.30.200.20:FF:000330">
    <property type="entry name" value="G-type lectin S-receptor-like serine/threonine-protein kinase At4g03230"/>
    <property type="match status" value="1"/>
</dbReference>
<evidence type="ECO:0000256" key="15">
    <source>
        <dbReference type="ARBA" id="ARBA00023180"/>
    </source>
</evidence>
<dbReference type="PROSITE" id="PS00108">
    <property type="entry name" value="PROTEIN_KINASE_ST"/>
    <property type="match status" value="1"/>
</dbReference>
<dbReference type="Gene3D" id="3.30.200.20">
    <property type="entry name" value="Phosphorylase Kinase, domain 1"/>
    <property type="match status" value="1"/>
</dbReference>
<dbReference type="SMART" id="SM00108">
    <property type="entry name" value="B_lectin"/>
    <property type="match status" value="1"/>
</dbReference>
<evidence type="ECO:0000256" key="9">
    <source>
        <dbReference type="ARBA" id="ARBA00022777"/>
    </source>
</evidence>
<dbReference type="PANTHER" id="PTHR27002:SF1055">
    <property type="entry name" value="RECEPTOR-LIKE SERINE_THREONINE-PROTEIN KINASE"/>
    <property type="match status" value="1"/>
</dbReference>
<dbReference type="Pfam" id="PF07714">
    <property type="entry name" value="PK_Tyr_Ser-Thr"/>
    <property type="match status" value="1"/>
</dbReference>
<feature type="domain" description="Apple" evidence="23">
    <location>
        <begin position="303"/>
        <end position="380"/>
    </location>
</feature>
<feature type="domain" description="Protein kinase" evidence="21">
    <location>
        <begin position="483"/>
        <end position="770"/>
    </location>
</feature>
<dbReference type="Pfam" id="PF01453">
    <property type="entry name" value="B_lectin"/>
    <property type="match status" value="1"/>
</dbReference>
<gene>
    <name evidence="24" type="ORF">M0R45_011534</name>
</gene>
<dbReference type="GO" id="GO:0004674">
    <property type="term" value="F:protein serine/threonine kinase activity"/>
    <property type="evidence" value="ECO:0007669"/>
    <property type="project" value="UniProtKB-KW"/>
</dbReference>
<name>A0AAW1YDX1_RUBAR</name>
<keyword evidence="9 18" id="KW-0418">Kinase</keyword>
<evidence type="ECO:0000259" key="23">
    <source>
        <dbReference type="PROSITE" id="PS50948"/>
    </source>
</evidence>
<dbReference type="GO" id="GO:0005524">
    <property type="term" value="F:ATP binding"/>
    <property type="evidence" value="ECO:0007669"/>
    <property type="project" value="UniProtKB-KW"/>
</dbReference>
<dbReference type="CDD" id="cd00028">
    <property type="entry name" value="B_lectin"/>
    <property type="match status" value="1"/>
</dbReference>
<comment type="catalytic activity">
    <reaction evidence="16 18">
        <text>L-threonyl-[protein] + ATP = O-phospho-L-threonyl-[protein] + ADP + H(+)</text>
        <dbReference type="Rhea" id="RHEA:46608"/>
        <dbReference type="Rhea" id="RHEA-COMP:11060"/>
        <dbReference type="Rhea" id="RHEA-COMP:11605"/>
        <dbReference type="ChEBI" id="CHEBI:15378"/>
        <dbReference type="ChEBI" id="CHEBI:30013"/>
        <dbReference type="ChEBI" id="CHEBI:30616"/>
        <dbReference type="ChEBI" id="CHEBI:61977"/>
        <dbReference type="ChEBI" id="CHEBI:456216"/>
        <dbReference type="EC" id="2.7.11.1"/>
    </reaction>
</comment>
<dbReference type="CDD" id="cd14066">
    <property type="entry name" value="STKc_IRAK"/>
    <property type="match status" value="1"/>
</dbReference>
<dbReference type="GO" id="GO:0030246">
    <property type="term" value="F:carbohydrate binding"/>
    <property type="evidence" value="ECO:0007669"/>
    <property type="project" value="UniProtKB-KW"/>
</dbReference>
<dbReference type="InterPro" id="IPR003609">
    <property type="entry name" value="Pan_app"/>
</dbReference>
<dbReference type="SUPFAM" id="SSF56112">
    <property type="entry name" value="Protein kinase-like (PK-like)"/>
    <property type="match status" value="1"/>
</dbReference>
<dbReference type="Gene3D" id="1.10.510.10">
    <property type="entry name" value="Transferase(Phosphotransferase) domain 1"/>
    <property type="match status" value="1"/>
</dbReference>
<dbReference type="InterPro" id="IPR011009">
    <property type="entry name" value="Kinase-like_dom_sf"/>
</dbReference>
<sequence>MSLPLIICLISFSSLFPFTCHAVTDTLTASDTLSDNQTLVSAGGVFELGFFVDSSSGNNYLGIWLRADAKRVVWVAYREIPLLDSSGVLQIRSGNLVVSDRRQLQLIVNSGNVATTTNTSATLLDTGNLVLKDANTGTIIWQGFDVPTDTYLPGMKIGLFGLNTTQQTFQILTSWASPQNPNRGLFTFSIDRIDFTKIDVWRGDGLQMHIAFWDGHDLRFIFENTTANNEYNFSYKSINGSEAYYTFTHSKKYDLMWFVMASTGNLDQYYMVNGNITSVNHPLCADSSGGNSGKCLTSLPPMCGDTFNEKNGSLPSMVDVESIDIGASDCETLCKSNCSCTAFVSVESAQSVCQLYYGSQPELMKTMGKGPGTINFRSSANTSDGKKWKRWLTIALPLVSLLALISIFLFCYLRWTRGPKGTRREGIVVSDEVRLFQIGSTNASPIQYDLARVANMMELSRSQKDQELPFFTFSAIQAATNDFAKANKLGEGGFGPVYKGKLLEGQDIAVKRLSELSKQGLEEFKNEVLVICKLQHRNLVRILGCCIEGEESILVYEYMSNKSLDSFIFDSSKRVLLDWKKRMNIIEGISQGLLYLHKYSRLRIIHRDLKTSNILLDSDMNPKISDFGMARIFGDNDTRGKTNRVVGTFGYMSPEYAMGGLFSEKSDVFSFGVILLEIISGKKNIPFFESDQASINLLGNAWNLWNEGKSMELLDSTLLASCSSNDVVRCIQMGLLCVQERATDRPNMSDVASMLSNQSIPLPLPKEPAFWSQLSSTEADSSSSRQRHYSTIESTLTISEVHAR</sequence>
<dbReference type="SUPFAM" id="SSF51110">
    <property type="entry name" value="alpha-D-mannose-specific plant lectins"/>
    <property type="match status" value="1"/>
</dbReference>
<comment type="catalytic activity">
    <reaction evidence="17 18">
        <text>L-seryl-[protein] + ATP = O-phospho-L-seryl-[protein] + ADP + H(+)</text>
        <dbReference type="Rhea" id="RHEA:17989"/>
        <dbReference type="Rhea" id="RHEA-COMP:9863"/>
        <dbReference type="Rhea" id="RHEA-COMP:11604"/>
        <dbReference type="ChEBI" id="CHEBI:15378"/>
        <dbReference type="ChEBI" id="CHEBI:29999"/>
        <dbReference type="ChEBI" id="CHEBI:30616"/>
        <dbReference type="ChEBI" id="CHEBI:83421"/>
        <dbReference type="ChEBI" id="CHEBI:456216"/>
        <dbReference type="EC" id="2.7.11.1"/>
    </reaction>
</comment>
<keyword evidence="14" id="KW-0675">Receptor</keyword>
<dbReference type="AlphaFoldDB" id="A0AAW1YDX1"/>
<comment type="caution">
    <text evidence="24">The sequence shown here is derived from an EMBL/GenBank/DDBJ whole genome shotgun (WGS) entry which is preliminary data.</text>
</comment>
<keyword evidence="12 19" id="KW-0472">Membrane</keyword>
<dbReference type="PROSITE" id="PS50011">
    <property type="entry name" value="PROTEIN_KINASE_DOM"/>
    <property type="match status" value="1"/>
</dbReference>
<dbReference type="FunFam" id="1.10.510.10:FF:000060">
    <property type="entry name" value="G-type lectin S-receptor-like serine/threonine-protein kinase"/>
    <property type="match status" value="1"/>
</dbReference>
<keyword evidence="11 19" id="KW-1133">Transmembrane helix</keyword>
<protein>
    <recommendedName>
        <fullName evidence="18">Receptor-like serine/threonine-protein kinase</fullName>
        <ecNumber evidence="18">2.7.11.1</ecNumber>
    </recommendedName>
</protein>
<evidence type="ECO:0000256" key="18">
    <source>
        <dbReference type="PIRNR" id="PIRNR000641"/>
    </source>
</evidence>
<dbReference type="GO" id="GO:0005886">
    <property type="term" value="C:plasma membrane"/>
    <property type="evidence" value="ECO:0007669"/>
    <property type="project" value="UniProtKB-SubCell"/>
</dbReference>
<dbReference type="InterPro" id="IPR008271">
    <property type="entry name" value="Ser/Thr_kinase_AS"/>
</dbReference>
<evidence type="ECO:0000256" key="4">
    <source>
        <dbReference type="ARBA" id="ARBA00022679"/>
    </source>
</evidence>
<evidence type="ECO:0000256" key="14">
    <source>
        <dbReference type="ARBA" id="ARBA00023170"/>
    </source>
</evidence>
<keyword evidence="6 20" id="KW-0732">Signal</keyword>
<evidence type="ECO:0000256" key="5">
    <source>
        <dbReference type="ARBA" id="ARBA00022692"/>
    </source>
</evidence>
<evidence type="ECO:0000313" key="25">
    <source>
        <dbReference type="Proteomes" id="UP001457282"/>
    </source>
</evidence>
<keyword evidence="8 18" id="KW-0547">Nucleotide-binding</keyword>
<keyword evidence="7" id="KW-0430">Lectin</keyword>
<evidence type="ECO:0000256" key="7">
    <source>
        <dbReference type="ARBA" id="ARBA00022734"/>
    </source>
</evidence>
<dbReference type="EC" id="2.7.11.1" evidence="18"/>
<dbReference type="SMART" id="SM00220">
    <property type="entry name" value="S_TKc"/>
    <property type="match status" value="1"/>
</dbReference>